<name>A0AC61QQ87_9BACT</name>
<accession>A0AC61QQ87</accession>
<reference evidence="1" key="1">
    <citation type="submission" date="2019-04" db="EMBL/GenBank/DDBJ databases">
        <title>Microbes associate with the intestines of laboratory mice.</title>
        <authorList>
            <person name="Navarre W."/>
            <person name="Wong E."/>
            <person name="Huang K."/>
            <person name="Tropini C."/>
            <person name="Ng K."/>
            <person name="Yu B."/>
        </authorList>
    </citation>
    <scope>NUCLEOTIDE SEQUENCE</scope>
    <source>
        <strain evidence="1">NM73_A23</strain>
    </source>
</reference>
<proteinExistence type="predicted"/>
<evidence type="ECO:0000313" key="1">
    <source>
        <dbReference type="EMBL" id="TGX82216.1"/>
    </source>
</evidence>
<gene>
    <name evidence="1" type="ORF">E5358_07900</name>
</gene>
<organism evidence="1 2">
    <name type="scientific">Palleniella muris</name>
    <dbReference type="NCBI Taxonomy" id="3038145"/>
    <lineage>
        <taxon>Bacteria</taxon>
        <taxon>Pseudomonadati</taxon>
        <taxon>Bacteroidota</taxon>
        <taxon>Bacteroidia</taxon>
        <taxon>Bacteroidales</taxon>
        <taxon>Prevotellaceae</taxon>
        <taxon>Palleniella</taxon>
    </lineage>
</organism>
<sequence>MDLHTPVTLPPHAITLETDSKVMMLGSCFAENVGGQLQMRMGNDKVDVNPFGVLYNPASIAQALRLLMRSDSKSIATDEKYIFHGQDGAWHSWLHSSHFSDTTKEGCLEKITSRLSSAKAMLKEAALLCITFGTTRHYVHDDIIVANCHKEPQRRFREVEQPLNELTAMWQEVIKKLLEHNPKLKICLTVSPYRYKKYGFHESQLQKAKLLLLCDNLCNNDSVAYFPSYEIQLDELRDYRFYKDDMLHPSDLAVSIISERFMDWTFSPDMKTEGAKRLKEYRHAQHRQLI</sequence>
<dbReference type="Proteomes" id="UP000308886">
    <property type="component" value="Unassembled WGS sequence"/>
</dbReference>
<dbReference type="EMBL" id="SRZC01000011">
    <property type="protein sequence ID" value="TGX82216.1"/>
    <property type="molecule type" value="Genomic_DNA"/>
</dbReference>
<comment type="caution">
    <text evidence="1">The sequence shown here is derived from an EMBL/GenBank/DDBJ whole genome shotgun (WGS) entry which is preliminary data.</text>
</comment>
<keyword evidence="2" id="KW-1185">Reference proteome</keyword>
<evidence type="ECO:0000313" key="2">
    <source>
        <dbReference type="Proteomes" id="UP000308886"/>
    </source>
</evidence>
<protein>
    <submittedName>
        <fullName evidence="1">GSCFA domain protein</fullName>
    </submittedName>
</protein>